<dbReference type="Pfam" id="PF00501">
    <property type="entry name" value="AMP-binding"/>
    <property type="match status" value="1"/>
</dbReference>
<evidence type="ECO:0000313" key="7">
    <source>
        <dbReference type="EMBL" id="ALV07499.1"/>
    </source>
</evidence>
<dbReference type="EMBL" id="CP013729">
    <property type="protein sequence ID" value="ALV07499.1"/>
    <property type="molecule type" value="Genomic_DNA"/>
</dbReference>
<comment type="similarity">
    <text evidence="1">Belongs to the ATP-dependent AMP-binding enzyme family.</text>
</comment>
<keyword evidence="8" id="KW-1185">Reference proteome</keyword>
<dbReference type="InterPro" id="IPR032387">
    <property type="entry name" value="ACAS_N"/>
</dbReference>
<dbReference type="Gene3D" id="3.40.50.12780">
    <property type="entry name" value="N-terminal domain of ligase-like"/>
    <property type="match status" value="1"/>
</dbReference>
<proteinExistence type="inferred from homology"/>
<evidence type="ECO:0000256" key="5">
    <source>
        <dbReference type="ARBA" id="ARBA00022840"/>
    </source>
</evidence>
<reference evidence="7 8" key="1">
    <citation type="submission" date="2015-12" db="EMBL/GenBank/DDBJ databases">
        <title>Complete genome of Roseateles depolymerans KCTC 42856.</title>
        <authorList>
            <person name="Kim K.M."/>
        </authorList>
    </citation>
    <scope>NUCLEOTIDE SEQUENCE [LARGE SCALE GENOMIC DNA]</scope>
    <source>
        <strain evidence="7 8">KCTC 42856</strain>
    </source>
</reference>
<dbReference type="Pfam" id="PF13193">
    <property type="entry name" value="AMP-binding_C"/>
    <property type="match status" value="1"/>
</dbReference>
<dbReference type="AlphaFoldDB" id="A0A0U3N5M7"/>
<dbReference type="PANTHER" id="PTHR43347:SF3">
    <property type="entry name" value="ACYL-COA SYNTHETASE SHORT-CHAIN FAMILY MEMBER 3, MITOCHONDRIAL"/>
    <property type="match status" value="1"/>
</dbReference>
<dbReference type="GO" id="GO:0005524">
    <property type="term" value="F:ATP binding"/>
    <property type="evidence" value="ECO:0007669"/>
    <property type="project" value="UniProtKB-KW"/>
</dbReference>
<keyword evidence="5" id="KW-0067">ATP-binding</keyword>
<evidence type="ECO:0000313" key="8">
    <source>
        <dbReference type="Proteomes" id="UP000060699"/>
    </source>
</evidence>
<gene>
    <name evidence="7" type="ORF">RD2015_3038</name>
</gene>
<evidence type="ECO:0000256" key="4">
    <source>
        <dbReference type="ARBA" id="ARBA00022741"/>
    </source>
</evidence>
<dbReference type="FunFam" id="3.40.50.12780:FF:000001">
    <property type="entry name" value="Acetyl-coenzyme A synthetase"/>
    <property type="match status" value="1"/>
</dbReference>
<dbReference type="OrthoDB" id="9766486at2"/>
<dbReference type="InterPro" id="IPR045851">
    <property type="entry name" value="AMP-bd_C_sf"/>
</dbReference>
<evidence type="ECO:0000256" key="2">
    <source>
        <dbReference type="ARBA" id="ARBA00013625"/>
    </source>
</evidence>
<dbReference type="SUPFAM" id="SSF56801">
    <property type="entry name" value="Acetyl-CoA synthetase-like"/>
    <property type="match status" value="1"/>
</dbReference>
<dbReference type="RefSeq" id="WP_058935604.1">
    <property type="nucleotide sequence ID" value="NZ_CP013729.1"/>
</dbReference>
<keyword evidence="3" id="KW-0436">Ligase</keyword>
<name>A0A0U3N5M7_9BURK</name>
<dbReference type="InterPro" id="IPR042099">
    <property type="entry name" value="ANL_N_sf"/>
</dbReference>
<organism evidence="7 8">
    <name type="scientific">Roseateles depolymerans</name>
    <dbReference type="NCBI Taxonomy" id="76731"/>
    <lineage>
        <taxon>Bacteria</taxon>
        <taxon>Pseudomonadati</taxon>
        <taxon>Pseudomonadota</taxon>
        <taxon>Betaproteobacteria</taxon>
        <taxon>Burkholderiales</taxon>
        <taxon>Sphaerotilaceae</taxon>
        <taxon>Roseateles</taxon>
    </lineage>
</organism>
<dbReference type="PATRIC" id="fig|76731.3.peg.3111"/>
<dbReference type="Gene3D" id="3.30.300.30">
    <property type="match status" value="1"/>
</dbReference>
<dbReference type="STRING" id="76731.RD2015_3038"/>
<accession>A0A0U3N5M7</accession>
<dbReference type="Pfam" id="PF16177">
    <property type="entry name" value="ACAS_N"/>
    <property type="match status" value="1"/>
</dbReference>
<dbReference type="InterPro" id="IPR025110">
    <property type="entry name" value="AMP-bd_C"/>
</dbReference>
<dbReference type="InterPro" id="IPR000873">
    <property type="entry name" value="AMP-dep_synth/lig_dom"/>
</dbReference>
<dbReference type="Proteomes" id="UP000060699">
    <property type="component" value="Chromosome"/>
</dbReference>
<protein>
    <recommendedName>
        <fullName evidence="2">Propionate--CoA ligase</fullName>
    </recommendedName>
    <alternativeName>
        <fullName evidence="6">Propionyl-CoA synthetase</fullName>
    </alternativeName>
</protein>
<evidence type="ECO:0000256" key="1">
    <source>
        <dbReference type="ARBA" id="ARBA00006432"/>
    </source>
</evidence>
<dbReference type="PANTHER" id="PTHR43347">
    <property type="entry name" value="ACYL-COA SYNTHETASE"/>
    <property type="match status" value="1"/>
</dbReference>
<dbReference type="NCBIfam" id="NF007815">
    <property type="entry name" value="PRK10524.1"/>
    <property type="match status" value="1"/>
</dbReference>
<keyword evidence="4" id="KW-0547">Nucleotide-binding</keyword>
<dbReference type="GO" id="GO:0050218">
    <property type="term" value="F:propionate-CoA ligase activity"/>
    <property type="evidence" value="ECO:0007669"/>
    <property type="project" value="InterPro"/>
</dbReference>
<dbReference type="NCBIfam" id="TIGR02316">
    <property type="entry name" value="propion_prpE"/>
    <property type="match status" value="1"/>
</dbReference>
<evidence type="ECO:0000256" key="3">
    <source>
        <dbReference type="ARBA" id="ARBA00022598"/>
    </source>
</evidence>
<sequence length="635" mass="69635">MTAIDYQAFYDRSVSDPDAFWAEQAQLIDWHHPFEQVCDASRPPFVRWFAGGTTNLCHNAVDRHVATRGDDRALIWSSSEVDREEIYTFAQLHREVQIMAAVLQSAGVKQGDRVLIYMPMIPQAAFAMLACARLGAIHSVVFGGFASHALANRIDDAEPVLVISADAGSRGGKVVPYKPLLDEALRLCSHPPRQVLMVDRGLSPFELQPGRDLDYAQLREAHRDAQVPCVWLPSEAISYTLYTSGTTGRPKGVQRDTGGYAVALAASVRHIFDGRPGETFFSTSDIGWVVGHSYIVYGPLIAGMSTIMYEGLPTRPDAAVWWHLVERHQVTVMFSAPTAIRVLKKQDPALLQRHDLRSLRNLFLAGEPLDEPTARWIAEALGKPIIDNYWQTETGWPILTLARGLSSGTPKFGSPGVPMYGYKVQLVDEQTGAVLDGANQKGLLVIDGPLPPGCMQTVWRDDERFVRTYWSSVPDRQVYSTFDWAVRDEEGYYFILGRSDDVINVAGHRLGTREIEECIAGHPAVAEVAVVGVADALKGQVALAFAVLRDPAKAATQELALALEGDILKKVDQELGAVARPARVRLVAALPKTRSGKLLRRALQAVAEGRETGDLSTMEDPVALEQLKAQLAAGG</sequence>
<dbReference type="NCBIfam" id="NF001208">
    <property type="entry name" value="PRK00174.1"/>
    <property type="match status" value="1"/>
</dbReference>
<dbReference type="GO" id="GO:0019629">
    <property type="term" value="P:propionate catabolic process, 2-methylcitrate cycle"/>
    <property type="evidence" value="ECO:0007669"/>
    <property type="project" value="InterPro"/>
</dbReference>
<evidence type="ECO:0000256" key="6">
    <source>
        <dbReference type="ARBA" id="ARBA00078862"/>
    </source>
</evidence>
<dbReference type="KEGG" id="rdp:RD2015_3038"/>
<dbReference type="InterPro" id="IPR012694">
    <property type="entry name" value="Propion_PrpE"/>
</dbReference>